<gene>
    <name evidence="12" type="ORF">FisN_14Lh376</name>
</gene>
<keyword evidence="3 10" id="KW-1133">Transmembrane helix</keyword>
<dbReference type="AlphaFoldDB" id="A0A1Z5JI53"/>
<feature type="transmembrane region" description="Helical" evidence="10">
    <location>
        <begin position="529"/>
        <end position="552"/>
    </location>
</feature>
<keyword evidence="5 10" id="KW-0472">Membrane</keyword>
<dbReference type="Gene3D" id="3.40.50.2300">
    <property type="match status" value="2"/>
</dbReference>
<dbReference type="PANTHER" id="PTHR10519:SF20">
    <property type="entry name" value="G-PROTEIN COUPLED RECEPTOR 156-RELATED"/>
    <property type="match status" value="1"/>
</dbReference>
<protein>
    <submittedName>
        <fullName evidence="12">Gamma-aminobutyric acid type B receptor</fullName>
    </submittedName>
</protein>
<dbReference type="Proteomes" id="UP000198406">
    <property type="component" value="Unassembled WGS sequence"/>
</dbReference>
<feature type="transmembrane region" description="Helical" evidence="10">
    <location>
        <begin position="297"/>
        <end position="321"/>
    </location>
</feature>
<proteinExistence type="predicted"/>
<accession>A0A1Z5JI53</accession>
<dbReference type="InterPro" id="IPR017978">
    <property type="entry name" value="GPCR_3_C"/>
</dbReference>
<keyword evidence="6 12" id="KW-0675">Receptor</keyword>
<dbReference type="CDD" id="cd15047">
    <property type="entry name" value="7tmC_GABA-B-like"/>
    <property type="match status" value="1"/>
</dbReference>
<dbReference type="InterPro" id="IPR028082">
    <property type="entry name" value="Peripla_BP_I"/>
</dbReference>
<evidence type="ECO:0000256" key="1">
    <source>
        <dbReference type="ARBA" id="ARBA00004141"/>
    </source>
</evidence>
<evidence type="ECO:0000256" key="6">
    <source>
        <dbReference type="ARBA" id="ARBA00023170"/>
    </source>
</evidence>
<dbReference type="PANTHER" id="PTHR10519">
    <property type="entry name" value="GABA-B RECEPTOR"/>
    <property type="match status" value="1"/>
</dbReference>
<evidence type="ECO:0000256" key="3">
    <source>
        <dbReference type="ARBA" id="ARBA00022989"/>
    </source>
</evidence>
<dbReference type="Pfam" id="PF00003">
    <property type="entry name" value="7tm_3"/>
    <property type="match status" value="1"/>
</dbReference>
<feature type="compositionally biased region" description="Low complexity" evidence="9">
    <location>
        <begin position="662"/>
        <end position="672"/>
    </location>
</feature>
<feature type="transmembrane region" description="Helical" evidence="10">
    <location>
        <begin position="414"/>
        <end position="435"/>
    </location>
</feature>
<dbReference type="SUPFAM" id="SSF53822">
    <property type="entry name" value="Periplasmic binding protein-like I"/>
    <property type="match status" value="1"/>
</dbReference>
<comment type="subcellular location">
    <subcellularLocation>
        <location evidence="1">Membrane</location>
        <topology evidence="1">Multi-pass membrane protein</topology>
    </subcellularLocation>
</comment>
<dbReference type="OrthoDB" id="48903at2759"/>
<feature type="transmembrane region" description="Helical" evidence="10">
    <location>
        <begin position="467"/>
        <end position="490"/>
    </location>
</feature>
<evidence type="ECO:0000256" key="10">
    <source>
        <dbReference type="SAM" id="Phobius"/>
    </source>
</evidence>
<dbReference type="InParanoid" id="A0A1Z5JI53"/>
<evidence type="ECO:0000256" key="5">
    <source>
        <dbReference type="ARBA" id="ARBA00023136"/>
    </source>
</evidence>
<feature type="compositionally biased region" description="Polar residues" evidence="9">
    <location>
        <begin position="612"/>
        <end position="627"/>
    </location>
</feature>
<evidence type="ECO:0000313" key="13">
    <source>
        <dbReference type="Proteomes" id="UP000198406"/>
    </source>
</evidence>
<keyword evidence="13" id="KW-1185">Reference proteome</keyword>
<sequence length="672" mass="74273">MSAKRFAVVPKQQETTNPFFAIVHEGCTARANDLGVICDFEGPIHPIALDQLEIIRQKINDNVDGIAISSLDDNITQIAVQEALAKNIPVITFDSDAPFSGRLQYVGTNNFAFGETLGKILLQLKPKGGKYAIVSAISPNILERNDGVRNFLKDSEWVEIESSPSDTQDSVEKALDQVEQFSRMPGLGAIIAAGGWPMYRPNTTRWEYVVSTIGKNITYVIADTLPVQIDLLTSGHVNGLVGQDPYQMGVQAVNLLYKTPTPSEDSIYGTAFMEMVRVPIELPPPNLNCNYLGNLRFLGISLFTVIAVLAVSFAAWTCHMSGVRVVVASQPQFLLLICLGALVCGSALIPLSLDDSDPNFDGTRADRACQSVPWLASIGFTLMFSALFSKTWRINQIFRNPFPNARLKILPRDLYLPLFGLLGANIFCLTCWTIWDPVQYVRKAHPGTDEWNRVISTYGVCEVQSKAFGFILVAINLSAVIIANWQAYEARHIQSEFSESKYIALSMVCLLQAVLTAVPMLFLTTELPLVHYVVSCMAVSVCCLSIILLIFVPKISAAQHEKARLKESAANHLQETIQAKMEVRFRFGSLIAQDDSMKDGSELSDDDEVSRETLSNKVSIGTSSNHGSFRRRTPMDDSEGLALKRYQWSTESTEGHPHQQESNRSSNRSQTS</sequence>
<dbReference type="Pfam" id="PF13407">
    <property type="entry name" value="Peripla_BP_4"/>
    <property type="match status" value="1"/>
</dbReference>
<dbReference type="GO" id="GO:0038039">
    <property type="term" value="C:G protein-coupled receptor heterodimeric complex"/>
    <property type="evidence" value="ECO:0007669"/>
    <property type="project" value="TreeGrafter"/>
</dbReference>
<keyword evidence="4" id="KW-0297">G-protein coupled receptor</keyword>
<keyword evidence="7" id="KW-0325">Glycoprotein</keyword>
<evidence type="ECO:0000256" key="7">
    <source>
        <dbReference type="ARBA" id="ARBA00023180"/>
    </source>
</evidence>
<dbReference type="EMBL" id="BDSP01000071">
    <property type="protein sequence ID" value="GAX13616.1"/>
    <property type="molecule type" value="Genomic_DNA"/>
</dbReference>
<dbReference type="InterPro" id="IPR002455">
    <property type="entry name" value="GPCR3_GABA-B"/>
</dbReference>
<dbReference type="PROSITE" id="PS50259">
    <property type="entry name" value="G_PROTEIN_RECEP_F3_4"/>
    <property type="match status" value="1"/>
</dbReference>
<feature type="transmembrane region" description="Helical" evidence="10">
    <location>
        <begin position="502"/>
        <end position="523"/>
    </location>
</feature>
<evidence type="ECO:0000256" key="4">
    <source>
        <dbReference type="ARBA" id="ARBA00023040"/>
    </source>
</evidence>
<evidence type="ECO:0000259" key="11">
    <source>
        <dbReference type="PROSITE" id="PS50259"/>
    </source>
</evidence>
<feature type="transmembrane region" description="Helical" evidence="10">
    <location>
        <begin position="373"/>
        <end position="393"/>
    </location>
</feature>
<reference evidence="12 13" key="1">
    <citation type="journal article" date="2015" name="Plant Cell">
        <title>Oil accumulation by the oleaginous diatom Fistulifera solaris as revealed by the genome and transcriptome.</title>
        <authorList>
            <person name="Tanaka T."/>
            <person name="Maeda Y."/>
            <person name="Veluchamy A."/>
            <person name="Tanaka M."/>
            <person name="Abida H."/>
            <person name="Marechal E."/>
            <person name="Bowler C."/>
            <person name="Muto M."/>
            <person name="Sunaga Y."/>
            <person name="Tanaka M."/>
            <person name="Yoshino T."/>
            <person name="Taniguchi T."/>
            <person name="Fukuda Y."/>
            <person name="Nemoto M."/>
            <person name="Matsumoto M."/>
            <person name="Wong P.S."/>
            <person name="Aburatani S."/>
            <person name="Fujibuchi W."/>
        </authorList>
    </citation>
    <scope>NUCLEOTIDE SEQUENCE [LARGE SCALE GENOMIC DNA]</scope>
    <source>
        <strain evidence="12 13">JPCC DA0580</strain>
    </source>
</reference>
<evidence type="ECO:0000256" key="2">
    <source>
        <dbReference type="ARBA" id="ARBA00022692"/>
    </source>
</evidence>
<dbReference type="InterPro" id="IPR025997">
    <property type="entry name" value="SBP_2_dom"/>
</dbReference>
<comment type="caution">
    <text evidence="12">The sequence shown here is derived from an EMBL/GenBank/DDBJ whole genome shotgun (WGS) entry which is preliminary data.</text>
</comment>
<organism evidence="12 13">
    <name type="scientific">Fistulifera solaris</name>
    <name type="common">Oleaginous diatom</name>
    <dbReference type="NCBI Taxonomy" id="1519565"/>
    <lineage>
        <taxon>Eukaryota</taxon>
        <taxon>Sar</taxon>
        <taxon>Stramenopiles</taxon>
        <taxon>Ochrophyta</taxon>
        <taxon>Bacillariophyta</taxon>
        <taxon>Bacillariophyceae</taxon>
        <taxon>Bacillariophycidae</taxon>
        <taxon>Naviculales</taxon>
        <taxon>Naviculaceae</taxon>
        <taxon>Fistulifera</taxon>
    </lineage>
</organism>
<feature type="domain" description="G-protein coupled receptors family 3 profile" evidence="11">
    <location>
        <begin position="368"/>
        <end position="555"/>
    </location>
</feature>
<keyword evidence="2 10" id="KW-0812">Transmembrane</keyword>
<keyword evidence="8" id="KW-0807">Transducer</keyword>
<evidence type="ECO:0000313" key="12">
    <source>
        <dbReference type="EMBL" id="GAX13616.1"/>
    </source>
</evidence>
<feature type="transmembrane region" description="Helical" evidence="10">
    <location>
        <begin position="333"/>
        <end position="353"/>
    </location>
</feature>
<name>A0A1Z5JI53_FISSO</name>
<feature type="region of interest" description="Disordered" evidence="9">
    <location>
        <begin position="597"/>
        <end position="672"/>
    </location>
</feature>
<dbReference type="GO" id="GO:0004965">
    <property type="term" value="F:G protein-coupled GABA receptor activity"/>
    <property type="evidence" value="ECO:0007669"/>
    <property type="project" value="InterPro"/>
</dbReference>
<evidence type="ECO:0000256" key="9">
    <source>
        <dbReference type="SAM" id="MobiDB-lite"/>
    </source>
</evidence>
<evidence type="ECO:0000256" key="8">
    <source>
        <dbReference type="ARBA" id="ARBA00023224"/>
    </source>
</evidence>